<evidence type="ECO:0000256" key="1">
    <source>
        <dbReference type="ARBA" id="ARBA00010169"/>
    </source>
</evidence>
<dbReference type="InterPro" id="IPR015867">
    <property type="entry name" value="N-reg_PII/ATP_PRibTrfase_C"/>
</dbReference>
<accession>A0A9X1YDU2</accession>
<comment type="similarity">
    <text evidence="1">Belongs to the CutA family.</text>
</comment>
<dbReference type="GO" id="GO:0010038">
    <property type="term" value="P:response to metal ion"/>
    <property type="evidence" value="ECO:0007669"/>
    <property type="project" value="InterPro"/>
</dbReference>
<evidence type="ECO:0000313" key="2">
    <source>
        <dbReference type="EMBL" id="MCK8784651.1"/>
    </source>
</evidence>
<comment type="caution">
    <text evidence="2">The sequence shown here is derived from an EMBL/GenBank/DDBJ whole genome shotgun (WGS) entry which is preliminary data.</text>
</comment>
<dbReference type="EMBL" id="JALPRX010000036">
    <property type="protein sequence ID" value="MCK8784651.1"/>
    <property type="molecule type" value="Genomic_DNA"/>
</dbReference>
<dbReference type="Gene3D" id="3.30.70.120">
    <property type="match status" value="1"/>
</dbReference>
<dbReference type="InterPro" id="IPR011322">
    <property type="entry name" value="N-reg_PII-like_a/b"/>
</dbReference>
<organism evidence="2 3">
    <name type="scientific">Roseomonas acroporae</name>
    <dbReference type="NCBI Taxonomy" id="2937791"/>
    <lineage>
        <taxon>Bacteria</taxon>
        <taxon>Pseudomonadati</taxon>
        <taxon>Pseudomonadota</taxon>
        <taxon>Alphaproteobacteria</taxon>
        <taxon>Acetobacterales</taxon>
        <taxon>Roseomonadaceae</taxon>
        <taxon>Roseomonas</taxon>
    </lineage>
</organism>
<dbReference type="InterPro" id="IPR004323">
    <property type="entry name" value="Ion_tolerance_CutA"/>
</dbReference>
<name>A0A9X1YDU2_9PROT</name>
<dbReference type="Proteomes" id="UP001139516">
    <property type="component" value="Unassembled WGS sequence"/>
</dbReference>
<dbReference type="Pfam" id="PF03091">
    <property type="entry name" value="CutA1"/>
    <property type="match status" value="1"/>
</dbReference>
<proteinExistence type="inferred from homology"/>
<dbReference type="SUPFAM" id="SSF54913">
    <property type="entry name" value="GlnB-like"/>
    <property type="match status" value="1"/>
</dbReference>
<reference evidence="2" key="1">
    <citation type="submission" date="2022-04" db="EMBL/GenBank/DDBJ databases">
        <title>Roseomonas acroporae sp. nov., isolated from coral Acropora digitifera.</title>
        <authorList>
            <person name="Sun H."/>
        </authorList>
    </citation>
    <scope>NUCLEOTIDE SEQUENCE</scope>
    <source>
        <strain evidence="2">NAR14</strain>
    </source>
</reference>
<dbReference type="AlphaFoldDB" id="A0A9X1YDU2"/>
<protein>
    <submittedName>
        <fullName evidence="2">Divalent cation tolerance protein CutA</fullName>
    </submittedName>
</protein>
<sequence length="114" mass="12514">MSEPSVLLVSITVDDETHALRMAERLVMEHLAASANVQAAHTSFRLEHGQLVEYQETSIRATTTTARFDALCERVSTMPGIVMPGISATPLTMSHPRFEPWIHAVLEACKARAA</sequence>
<keyword evidence="3" id="KW-1185">Reference proteome</keyword>
<dbReference type="RefSeq" id="WP_248666776.1">
    <property type="nucleotide sequence ID" value="NZ_JALPRX010000036.1"/>
</dbReference>
<evidence type="ECO:0000313" key="3">
    <source>
        <dbReference type="Proteomes" id="UP001139516"/>
    </source>
</evidence>
<gene>
    <name evidence="2" type="primary">cutA</name>
    <name evidence="2" type="ORF">M0638_09675</name>
</gene>